<dbReference type="Proteomes" id="UP001558632">
    <property type="component" value="Unassembled WGS sequence"/>
</dbReference>
<keyword evidence="2" id="KW-1185">Reference proteome</keyword>
<comment type="caution">
    <text evidence="1">The sequence shown here is derived from an EMBL/GenBank/DDBJ whole genome shotgun (WGS) entry which is preliminary data.</text>
</comment>
<organism evidence="1 2">
    <name type="scientific">Trichinella spiralis</name>
    <name type="common">Trichina worm</name>
    <dbReference type="NCBI Taxonomy" id="6334"/>
    <lineage>
        <taxon>Eukaryota</taxon>
        <taxon>Metazoa</taxon>
        <taxon>Ecdysozoa</taxon>
        <taxon>Nematoda</taxon>
        <taxon>Enoplea</taxon>
        <taxon>Dorylaimia</taxon>
        <taxon>Trichinellida</taxon>
        <taxon>Trichinellidae</taxon>
        <taxon>Trichinella</taxon>
    </lineage>
</organism>
<name>A0ABR3KST2_TRISP</name>
<reference evidence="1 2" key="1">
    <citation type="submission" date="2024-07" db="EMBL/GenBank/DDBJ databases">
        <title>Enhanced genomic and transcriptomic resources for Trichinella pseudospiralis and T. spiralis underpin the discovery of pronounced molecular differences between stages and species.</title>
        <authorList>
            <person name="Pasi K.K."/>
            <person name="La Rosa G."/>
            <person name="Gomez-Morales M.A."/>
            <person name="Tosini F."/>
            <person name="Sumanam S."/>
            <person name="Young N.D."/>
            <person name="Chang B.C."/>
            <person name="Robin G.B."/>
        </authorList>
    </citation>
    <scope>NUCLEOTIDE SEQUENCE [LARGE SCALE GENOMIC DNA]</scope>
    <source>
        <strain evidence="1">ISS534</strain>
    </source>
</reference>
<proteinExistence type="predicted"/>
<dbReference type="EMBL" id="JBEUSY010000165">
    <property type="protein sequence ID" value="KAL1243710.1"/>
    <property type="molecule type" value="Genomic_DNA"/>
</dbReference>
<sequence length="76" mass="8024">MARSDCVRFAASAIHVTSYSSPTDTLTDDGHLAPSYPIIGYDSAMVKKRNGGHTLGGIVFRPNVSASTGLLVICRV</sequence>
<evidence type="ECO:0000313" key="2">
    <source>
        <dbReference type="Proteomes" id="UP001558632"/>
    </source>
</evidence>
<protein>
    <submittedName>
        <fullName evidence="1">LPS-assembly protein LptD</fullName>
    </submittedName>
</protein>
<evidence type="ECO:0000313" key="1">
    <source>
        <dbReference type="EMBL" id="KAL1243710.1"/>
    </source>
</evidence>
<gene>
    <name evidence="1" type="ORF">TSPI_00982</name>
</gene>
<accession>A0ABR3KST2</accession>